<keyword evidence="2" id="KW-0813">Transport</keyword>
<feature type="transmembrane region" description="Helical" evidence="7">
    <location>
        <begin position="433"/>
        <end position="453"/>
    </location>
</feature>
<feature type="transmembrane region" description="Helical" evidence="7">
    <location>
        <begin position="341"/>
        <end position="360"/>
    </location>
</feature>
<evidence type="ECO:0000256" key="3">
    <source>
        <dbReference type="ARBA" id="ARBA00022692"/>
    </source>
</evidence>
<accession>A0A811MF48</accession>
<feature type="transmembrane region" description="Helical" evidence="7">
    <location>
        <begin position="187"/>
        <end position="210"/>
    </location>
</feature>
<comment type="caution">
    <text evidence="8">The sequence shown here is derived from an EMBL/GenBank/DDBJ whole genome shotgun (WGS) entry which is preliminary data.</text>
</comment>
<feature type="transmembrane region" description="Helical" evidence="7">
    <location>
        <begin position="88"/>
        <end position="108"/>
    </location>
</feature>
<dbReference type="AlphaFoldDB" id="A0A811MF48"/>
<keyword evidence="4 7" id="KW-1133">Transmembrane helix</keyword>
<evidence type="ECO:0000256" key="1">
    <source>
        <dbReference type="ARBA" id="ARBA00004141"/>
    </source>
</evidence>
<dbReference type="OrthoDB" id="4139357at2759"/>
<reference evidence="8" key="1">
    <citation type="submission" date="2020-10" db="EMBL/GenBank/DDBJ databases">
        <authorList>
            <person name="Han B."/>
            <person name="Lu T."/>
            <person name="Zhao Q."/>
            <person name="Huang X."/>
            <person name="Zhao Y."/>
        </authorList>
    </citation>
    <scope>NUCLEOTIDE SEQUENCE</scope>
</reference>
<keyword evidence="9" id="KW-1185">Reference proteome</keyword>
<dbReference type="FunFam" id="1.20.1250.20:FF:001710">
    <property type="entry name" value="Organic cation/carnitine transporter 7"/>
    <property type="match status" value="1"/>
</dbReference>
<name>A0A811MF48_9POAL</name>
<evidence type="ECO:0000256" key="2">
    <source>
        <dbReference type="ARBA" id="ARBA00022448"/>
    </source>
</evidence>
<dbReference type="SUPFAM" id="SSF103473">
    <property type="entry name" value="MFS general substrate transporter"/>
    <property type="match status" value="1"/>
</dbReference>
<evidence type="ECO:0000256" key="7">
    <source>
        <dbReference type="SAM" id="Phobius"/>
    </source>
</evidence>
<proteinExistence type="predicted"/>
<comment type="subcellular location">
    <subcellularLocation>
        <location evidence="1">Membrane</location>
        <topology evidence="1">Multi-pass membrane protein</topology>
    </subcellularLocation>
</comment>
<evidence type="ECO:0000256" key="4">
    <source>
        <dbReference type="ARBA" id="ARBA00022989"/>
    </source>
</evidence>
<evidence type="ECO:0008006" key="10">
    <source>
        <dbReference type="Google" id="ProtNLM"/>
    </source>
</evidence>
<sequence>MAWQRPAALASGLSPASNEPFSCPPGHTRRSAPGRRSIDIDTHSTHRISVVRSRCYTHWFSESAGAANMETYTTDDALTLIGFGKFQALVLAYAGMGWLTEAMEVMLLSFLGPVVREEWNVSPQDESLLSSVVFAGMLIGACARGFISDRYGRKSGQWACIYILVLGVCSSRKSWHLDGYFFLFLDYWHSLGGFTCMGMAFVPSLQLIVFPFSFHGFLTGCTISIKLEVVSGIDRPSMLPLASFLQNYPESPRYLCAQNRMTDARLVLERMAIANQAALPVGVLTYHQETKTDYITHVSEDEHLIPVREKEHTVRNAIGSKSGAIAALRELLSHNLLRSTLLLWFVYYASSFAYYGIALLTSQLSDVNRSCKSGLIFEVHQNDGNLYKDTFITSLAGRIQCIRHLFAQRGSESQPPLVRLAGLFARNCHQMEAVLVFELVVFLAGVACILFPVETKGREMD</sequence>
<dbReference type="PANTHER" id="PTHR23511">
    <property type="entry name" value="SYNAPTIC VESICLE GLYCOPROTEIN 2"/>
    <property type="match status" value="1"/>
</dbReference>
<dbReference type="InterPro" id="IPR036259">
    <property type="entry name" value="MFS_trans_sf"/>
</dbReference>
<evidence type="ECO:0000313" key="9">
    <source>
        <dbReference type="Proteomes" id="UP000604825"/>
    </source>
</evidence>
<keyword evidence="5 7" id="KW-0472">Membrane</keyword>
<evidence type="ECO:0000256" key="6">
    <source>
        <dbReference type="SAM" id="MobiDB-lite"/>
    </source>
</evidence>
<feature type="transmembrane region" description="Helical" evidence="7">
    <location>
        <begin position="128"/>
        <end position="147"/>
    </location>
</feature>
<dbReference type="EMBL" id="CAJGYO010000001">
    <property type="protein sequence ID" value="CAD6205909.1"/>
    <property type="molecule type" value="Genomic_DNA"/>
</dbReference>
<feature type="compositionally biased region" description="Low complexity" evidence="6">
    <location>
        <begin position="1"/>
        <end position="17"/>
    </location>
</feature>
<dbReference type="Gene3D" id="1.20.1250.20">
    <property type="entry name" value="MFS general substrate transporter like domains"/>
    <property type="match status" value="1"/>
</dbReference>
<evidence type="ECO:0000256" key="5">
    <source>
        <dbReference type="ARBA" id="ARBA00023136"/>
    </source>
</evidence>
<keyword evidence="3 7" id="KW-0812">Transmembrane</keyword>
<gene>
    <name evidence="8" type="ORF">NCGR_LOCUS3677</name>
</gene>
<feature type="region of interest" description="Disordered" evidence="6">
    <location>
        <begin position="1"/>
        <end position="38"/>
    </location>
</feature>
<evidence type="ECO:0000313" key="8">
    <source>
        <dbReference type="EMBL" id="CAD6205909.1"/>
    </source>
</evidence>
<dbReference type="Proteomes" id="UP000604825">
    <property type="component" value="Unassembled WGS sequence"/>
</dbReference>
<organism evidence="8 9">
    <name type="scientific">Miscanthus lutarioriparius</name>
    <dbReference type="NCBI Taxonomy" id="422564"/>
    <lineage>
        <taxon>Eukaryota</taxon>
        <taxon>Viridiplantae</taxon>
        <taxon>Streptophyta</taxon>
        <taxon>Embryophyta</taxon>
        <taxon>Tracheophyta</taxon>
        <taxon>Spermatophyta</taxon>
        <taxon>Magnoliopsida</taxon>
        <taxon>Liliopsida</taxon>
        <taxon>Poales</taxon>
        <taxon>Poaceae</taxon>
        <taxon>PACMAD clade</taxon>
        <taxon>Panicoideae</taxon>
        <taxon>Andropogonodae</taxon>
        <taxon>Andropogoneae</taxon>
        <taxon>Saccharinae</taxon>
        <taxon>Miscanthus</taxon>
    </lineage>
</organism>
<dbReference type="GO" id="GO:0016020">
    <property type="term" value="C:membrane"/>
    <property type="evidence" value="ECO:0007669"/>
    <property type="project" value="UniProtKB-SubCell"/>
</dbReference>
<protein>
    <recommendedName>
        <fullName evidence="10">Major facilitator superfamily (MFS) profile domain-containing protein</fullName>
    </recommendedName>
</protein>
<dbReference type="PANTHER" id="PTHR23511:SF5">
    <property type="entry name" value="MAJOR FACILITATOR-TYPE TRANSPORTER HXNZ-RELATED"/>
    <property type="match status" value="1"/>
</dbReference>